<comment type="caution">
    <text evidence="18">The sequence shown here is derived from an EMBL/GenBank/DDBJ whole genome shotgun (WGS) entry which is preliminary data.</text>
</comment>
<evidence type="ECO:0000256" key="2">
    <source>
        <dbReference type="ARBA" id="ARBA00007090"/>
    </source>
</evidence>
<dbReference type="NCBIfam" id="TIGR02074">
    <property type="entry name" value="PBP_1a_fam"/>
    <property type="match status" value="1"/>
</dbReference>
<keyword evidence="10" id="KW-0573">Peptidoglycan synthesis</keyword>
<evidence type="ECO:0000256" key="15">
    <source>
        <dbReference type="SAM" id="MobiDB-lite"/>
    </source>
</evidence>
<evidence type="ECO:0000256" key="7">
    <source>
        <dbReference type="ARBA" id="ARBA00022679"/>
    </source>
</evidence>
<evidence type="ECO:0000256" key="11">
    <source>
        <dbReference type="ARBA" id="ARBA00023268"/>
    </source>
</evidence>
<gene>
    <name evidence="18" type="ORF">DK847_04830</name>
</gene>
<evidence type="ECO:0000256" key="9">
    <source>
        <dbReference type="ARBA" id="ARBA00022960"/>
    </source>
</evidence>
<dbReference type="SUPFAM" id="SSF56601">
    <property type="entry name" value="beta-lactamase/transpeptidase-like"/>
    <property type="match status" value="1"/>
</dbReference>
<keyword evidence="9" id="KW-0133">Cell shape</keyword>
<dbReference type="GO" id="GO:0008658">
    <property type="term" value="F:penicillin binding"/>
    <property type="evidence" value="ECO:0007669"/>
    <property type="project" value="InterPro"/>
</dbReference>
<evidence type="ECO:0000313" key="19">
    <source>
        <dbReference type="Proteomes" id="UP000248795"/>
    </source>
</evidence>
<evidence type="ECO:0000256" key="12">
    <source>
        <dbReference type="ARBA" id="ARBA00023316"/>
    </source>
</evidence>
<dbReference type="InterPro" id="IPR023346">
    <property type="entry name" value="Lysozyme-like_dom_sf"/>
</dbReference>
<sequence>MMAARLVAFHPVRLGGAFSSQSVPNRRQGSRSVRSVSKLPSRESLWGRLWRADGAVSTAVFETWDFLKRSHSAYRSFLERFRLRGLKRVVIDLLDDGLTFGVMFCFLLLAYALPPFSGTGDVWNRGREYAVTFTTADGEIIGRRGIRQDDAIPLADIPPHMIKAVLATEDARFFDHFGVDVIGTFRAIIQNARANDVVQGGSSLTQQVAKNLFLSPERTIRRKVHEAFLSLWIEARLSKEEILKLYLDRSYLGGGAYGIEAASQFYFGKSVRDITLPESAMLAGLFKAPTKYAPHQNLELARARANTVLYRMLDAGFITQGELLQARREPATPIEQRISDSPNWFLDFAYRDTLALIDQKGLTGDYVLEVKTTINLPLQTAAQAIINEEVAAAREPYHLTQGAAVVMATDGAVRAIVGGTDYEASQFNRATDALRQSGSSFKPFVYMAALLKGYKPSDTVVDGPVAVGNWAPRNYTGKYAGRTTLTNALAHSYNSIPVKLMVDIGRTAIIETAHLAGIKGTLETWAPMVLGTSALSLMDLTTGYISFASGGLATKPYTVLEIRRSNGDVLYERARDSTDAPVRVFPEETVAELNTMLNAVVRQGTGRRADLAFEPAAGKTGTNQGYRDAWYIGFTGNNVAGVWVGNDDFTPMKEVTGGLIPAPIWKRVMMEAERGLQPVGFAGVPYDESYALAAAQAPQPIAPETVTDETDQAQGADTDTQQASAGTGDVNGVLNGMFDLFETTPPVRPAATAAKAAPKTQEALVLPKANVDEPTSKKKKRNFVEQIFGGDENPIQADEEKKKKKKKKKKTLFDSIF</sequence>
<evidence type="ECO:0000259" key="16">
    <source>
        <dbReference type="Pfam" id="PF00905"/>
    </source>
</evidence>
<evidence type="ECO:0000256" key="14">
    <source>
        <dbReference type="ARBA" id="ARBA00049902"/>
    </source>
</evidence>
<feature type="domain" description="Penicillin-binding protein transpeptidase" evidence="16">
    <location>
        <begin position="402"/>
        <end position="669"/>
    </location>
</feature>
<keyword evidence="8" id="KW-0378">Hydrolase</keyword>
<evidence type="ECO:0000256" key="10">
    <source>
        <dbReference type="ARBA" id="ARBA00022984"/>
    </source>
</evidence>
<reference evidence="19" key="1">
    <citation type="submission" date="2018-06" db="EMBL/GenBank/DDBJ databases">
        <title>Aestuariibacter litoralis strain KCTC 52945T.</title>
        <authorList>
            <person name="Li X."/>
            <person name="Salam N."/>
            <person name="Li J.-L."/>
            <person name="Chen Y.-M."/>
            <person name="Yang Z.-W."/>
            <person name="Zhang L.-Y."/>
            <person name="Han M.-X."/>
            <person name="Xiao M."/>
            <person name="Li W.-J."/>
        </authorList>
    </citation>
    <scope>NUCLEOTIDE SEQUENCE [LARGE SCALE GENOMIC DNA]</scope>
    <source>
        <strain evidence="19">KCTC 52945</strain>
    </source>
</reference>
<keyword evidence="19" id="KW-1185">Reference proteome</keyword>
<accession>A0A2W2BC58</accession>
<name>A0A2W2BC58_9HYPH</name>
<keyword evidence="11" id="KW-0511">Multifunctional enzyme</keyword>
<dbReference type="FunFam" id="1.10.3810.10:FF:000001">
    <property type="entry name" value="Penicillin-binding protein 1A"/>
    <property type="match status" value="1"/>
</dbReference>
<dbReference type="GO" id="GO:0008955">
    <property type="term" value="F:peptidoglycan glycosyltransferase activity"/>
    <property type="evidence" value="ECO:0007669"/>
    <property type="project" value="UniProtKB-EC"/>
</dbReference>
<dbReference type="InterPro" id="IPR001460">
    <property type="entry name" value="PCN-bd_Tpept"/>
</dbReference>
<dbReference type="Pfam" id="PF00905">
    <property type="entry name" value="Transpeptidase"/>
    <property type="match status" value="1"/>
</dbReference>
<evidence type="ECO:0000256" key="3">
    <source>
        <dbReference type="ARBA" id="ARBA00007739"/>
    </source>
</evidence>
<evidence type="ECO:0000256" key="5">
    <source>
        <dbReference type="ARBA" id="ARBA00022670"/>
    </source>
</evidence>
<dbReference type="InterPro" id="IPR001264">
    <property type="entry name" value="Glyco_trans_51"/>
</dbReference>
<dbReference type="GO" id="GO:0009252">
    <property type="term" value="P:peptidoglycan biosynthetic process"/>
    <property type="evidence" value="ECO:0007669"/>
    <property type="project" value="UniProtKB-UniPathway"/>
</dbReference>
<dbReference type="Gene3D" id="1.10.3810.10">
    <property type="entry name" value="Biosynthetic peptidoglycan transglycosylase-like"/>
    <property type="match status" value="1"/>
</dbReference>
<dbReference type="GO" id="GO:0008360">
    <property type="term" value="P:regulation of cell shape"/>
    <property type="evidence" value="ECO:0007669"/>
    <property type="project" value="UniProtKB-KW"/>
</dbReference>
<evidence type="ECO:0000259" key="17">
    <source>
        <dbReference type="Pfam" id="PF00912"/>
    </source>
</evidence>
<feature type="region of interest" description="Disordered" evidence="15">
    <location>
        <begin position="706"/>
        <end position="729"/>
    </location>
</feature>
<evidence type="ECO:0000256" key="6">
    <source>
        <dbReference type="ARBA" id="ARBA00022676"/>
    </source>
</evidence>
<evidence type="ECO:0000256" key="13">
    <source>
        <dbReference type="ARBA" id="ARBA00034000"/>
    </source>
</evidence>
<dbReference type="Gene3D" id="3.40.710.10">
    <property type="entry name" value="DD-peptidase/beta-lactamase superfamily"/>
    <property type="match status" value="1"/>
</dbReference>
<evidence type="ECO:0000256" key="4">
    <source>
        <dbReference type="ARBA" id="ARBA00022645"/>
    </source>
</evidence>
<proteinExistence type="inferred from homology"/>
<comment type="similarity">
    <text evidence="3">In the N-terminal section; belongs to the glycosyltransferase 51 family.</text>
</comment>
<keyword evidence="6" id="KW-0328">Glycosyltransferase</keyword>
<dbReference type="Pfam" id="PF00912">
    <property type="entry name" value="Transgly"/>
    <property type="match status" value="1"/>
</dbReference>
<dbReference type="UniPathway" id="UPA00219"/>
<organism evidence="18 19">
    <name type="scientific">Aestuariivirga litoralis</name>
    <dbReference type="NCBI Taxonomy" id="2650924"/>
    <lineage>
        <taxon>Bacteria</taxon>
        <taxon>Pseudomonadati</taxon>
        <taxon>Pseudomonadota</taxon>
        <taxon>Alphaproteobacteria</taxon>
        <taxon>Hyphomicrobiales</taxon>
        <taxon>Aestuariivirgaceae</taxon>
        <taxon>Aestuariivirga</taxon>
    </lineage>
</organism>
<dbReference type="AlphaFoldDB" id="A0A2W2BC58"/>
<comment type="catalytic activity">
    <reaction evidence="14">
        <text>[GlcNAc-(1-&gt;4)-Mur2Ac(oyl-L-Ala-gamma-D-Glu-L-Lys-D-Ala-D-Ala)](n)-di-trans,octa-cis-undecaprenyl diphosphate + beta-D-GlcNAc-(1-&gt;4)-Mur2Ac(oyl-L-Ala-gamma-D-Glu-L-Lys-D-Ala-D-Ala)-di-trans,octa-cis-undecaprenyl diphosphate = [GlcNAc-(1-&gt;4)-Mur2Ac(oyl-L-Ala-gamma-D-Glu-L-Lys-D-Ala-D-Ala)](n+1)-di-trans,octa-cis-undecaprenyl diphosphate + di-trans,octa-cis-undecaprenyl diphosphate + H(+)</text>
        <dbReference type="Rhea" id="RHEA:23708"/>
        <dbReference type="Rhea" id="RHEA-COMP:9602"/>
        <dbReference type="Rhea" id="RHEA-COMP:9603"/>
        <dbReference type="ChEBI" id="CHEBI:15378"/>
        <dbReference type="ChEBI" id="CHEBI:58405"/>
        <dbReference type="ChEBI" id="CHEBI:60033"/>
        <dbReference type="ChEBI" id="CHEBI:78435"/>
        <dbReference type="EC" id="2.4.99.28"/>
    </reaction>
</comment>
<dbReference type="PANTHER" id="PTHR32282">
    <property type="entry name" value="BINDING PROTEIN TRANSPEPTIDASE, PUTATIVE-RELATED"/>
    <property type="match status" value="1"/>
</dbReference>
<evidence type="ECO:0000256" key="8">
    <source>
        <dbReference type="ARBA" id="ARBA00022801"/>
    </source>
</evidence>
<dbReference type="InterPro" id="IPR036950">
    <property type="entry name" value="PBP_transglycosylase"/>
</dbReference>
<dbReference type="GO" id="GO:0030288">
    <property type="term" value="C:outer membrane-bounded periplasmic space"/>
    <property type="evidence" value="ECO:0007669"/>
    <property type="project" value="TreeGrafter"/>
</dbReference>
<dbReference type="GO" id="GO:0006508">
    <property type="term" value="P:proteolysis"/>
    <property type="evidence" value="ECO:0007669"/>
    <property type="project" value="UniProtKB-KW"/>
</dbReference>
<dbReference type="SUPFAM" id="SSF53955">
    <property type="entry name" value="Lysozyme-like"/>
    <property type="match status" value="1"/>
</dbReference>
<keyword evidence="7" id="KW-0808">Transferase</keyword>
<feature type="domain" description="Glycosyl transferase family 51" evidence="17">
    <location>
        <begin position="140"/>
        <end position="312"/>
    </location>
</feature>
<keyword evidence="5" id="KW-0645">Protease</keyword>
<keyword evidence="12" id="KW-0961">Cell wall biogenesis/degradation</keyword>
<dbReference type="GO" id="GO:0009002">
    <property type="term" value="F:serine-type D-Ala-D-Ala carboxypeptidase activity"/>
    <property type="evidence" value="ECO:0007669"/>
    <property type="project" value="UniProtKB-EC"/>
</dbReference>
<evidence type="ECO:0000313" key="18">
    <source>
        <dbReference type="EMBL" id="PZF77758.1"/>
    </source>
</evidence>
<dbReference type="EMBL" id="QKVK01000002">
    <property type="protein sequence ID" value="PZF77758.1"/>
    <property type="molecule type" value="Genomic_DNA"/>
</dbReference>
<keyword evidence="4" id="KW-0121">Carboxypeptidase</keyword>
<comment type="catalytic activity">
    <reaction evidence="13">
        <text>Preferential cleavage: (Ac)2-L-Lys-D-Ala-|-D-Ala. Also transpeptidation of peptidyl-alanyl moieties that are N-acyl substituents of D-alanine.</text>
        <dbReference type="EC" id="3.4.16.4"/>
    </reaction>
</comment>
<dbReference type="InterPro" id="IPR012338">
    <property type="entry name" value="Beta-lactam/transpept-like"/>
</dbReference>
<dbReference type="PANTHER" id="PTHR32282:SF33">
    <property type="entry name" value="PEPTIDOGLYCAN GLYCOSYLTRANSFERASE"/>
    <property type="match status" value="1"/>
</dbReference>
<comment type="pathway">
    <text evidence="1">Cell wall biogenesis; peptidoglycan biosynthesis.</text>
</comment>
<comment type="similarity">
    <text evidence="2">In the C-terminal section; belongs to the transpeptidase family.</text>
</comment>
<feature type="region of interest" description="Disordered" evidence="15">
    <location>
        <begin position="768"/>
        <end position="817"/>
    </location>
</feature>
<dbReference type="Proteomes" id="UP000248795">
    <property type="component" value="Unassembled WGS sequence"/>
</dbReference>
<protein>
    <submittedName>
        <fullName evidence="18">Penicillin-binding protein</fullName>
    </submittedName>
</protein>
<dbReference type="GO" id="GO:0071555">
    <property type="term" value="P:cell wall organization"/>
    <property type="evidence" value="ECO:0007669"/>
    <property type="project" value="UniProtKB-KW"/>
</dbReference>
<evidence type="ECO:0000256" key="1">
    <source>
        <dbReference type="ARBA" id="ARBA00004752"/>
    </source>
</evidence>
<dbReference type="InterPro" id="IPR050396">
    <property type="entry name" value="Glycosyltr_51/Transpeptidase"/>
</dbReference>
<feature type="compositionally biased region" description="Low complexity" evidence="15">
    <location>
        <begin position="712"/>
        <end position="725"/>
    </location>
</feature>